<sequence length="430" mass="48447">MKYVEQIKSAILLALVVLSVYLTFTVWTYKPNLDTFDQPEVLEEPIAETRTLEEVVKPLKILFHGEDVTTGTIEAEEISFIRSALREWIISDVTLLAEETSADQLASFLYNENSVVLQYPAPVPFPVYDAYMQFSVESSIPEASFDRVVINWGGITAGEPALYFIDTTSNRIYTAIVAPSTLQNFQDRVVAAAADYPVYALAENVGMWPVFVPAEPLQLPIYSYFPEEMYEQFHEVLVESAEGSGDDPNGYITQDTETKSLSFVQAEVRTGDPAIMSELVFNTLDFLNEHGGWTDDYRYFGIKPLDQNIQYQLFVAGLPVFSDTLETTIEQWWGNRGVYVYLRPYYELDALVTQNVEQALLASGIEAAEEVRELEGLELEEVQNIVPAYQMTISADQRVLVLKPAWYYQTEDAWLPVVDADAGGIVNGLE</sequence>
<evidence type="ECO:0000313" key="4">
    <source>
        <dbReference type="Proteomes" id="UP000188184"/>
    </source>
</evidence>
<dbReference type="EMBL" id="CP019640">
    <property type="protein sequence ID" value="AQQ54910.1"/>
    <property type="molecule type" value="Genomic_DNA"/>
</dbReference>
<keyword evidence="4" id="KW-1185">Reference proteome</keyword>
<feature type="domain" description="Regulatory protein YycH" evidence="2">
    <location>
        <begin position="5"/>
        <end position="417"/>
    </location>
</feature>
<dbReference type="Gene3D" id="3.30.310.160">
    <property type="entry name" value="YycH protein, domain 2"/>
    <property type="match status" value="1"/>
</dbReference>
<dbReference type="Pfam" id="PF07435">
    <property type="entry name" value="YycH"/>
    <property type="match status" value="1"/>
</dbReference>
<feature type="transmembrane region" description="Helical" evidence="1">
    <location>
        <begin position="12"/>
        <end position="29"/>
    </location>
</feature>
<dbReference type="CDD" id="cd15787">
    <property type="entry name" value="YycH_N"/>
    <property type="match status" value="1"/>
</dbReference>
<dbReference type="AlphaFoldDB" id="A0A1Q2L390"/>
<evidence type="ECO:0000313" key="3">
    <source>
        <dbReference type="EMBL" id="AQQ54910.1"/>
    </source>
</evidence>
<keyword evidence="1" id="KW-0472">Membrane</keyword>
<keyword evidence="1" id="KW-0812">Transmembrane</keyword>
<accession>A0A1Q2L390</accession>
<dbReference type="InterPro" id="IPR009996">
    <property type="entry name" value="YycH"/>
</dbReference>
<evidence type="ECO:0000259" key="2">
    <source>
        <dbReference type="Pfam" id="PF07435"/>
    </source>
</evidence>
<reference evidence="3 4" key="1">
    <citation type="submission" date="2017-02" db="EMBL/GenBank/DDBJ databases">
        <title>The complete genomic sequence of a novel cold adapted crude oil-degrading bacterium Planococcus qaidamina Y42.</title>
        <authorList>
            <person name="Yang R."/>
        </authorList>
    </citation>
    <scope>NUCLEOTIDE SEQUENCE [LARGE SCALE GENOMIC DNA]</scope>
    <source>
        <strain evidence="3 4">Y42</strain>
    </source>
</reference>
<evidence type="ECO:0000256" key="1">
    <source>
        <dbReference type="SAM" id="Phobius"/>
    </source>
</evidence>
<dbReference type="KEGG" id="pmar:B0X71_18580"/>
<dbReference type="InterPro" id="IPR042274">
    <property type="entry name" value="YycH/YycI_2"/>
</dbReference>
<dbReference type="Gene3D" id="3.10.450.310">
    <property type="match status" value="1"/>
</dbReference>
<proteinExistence type="predicted"/>
<dbReference type="Proteomes" id="UP000188184">
    <property type="component" value="Chromosome"/>
</dbReference>
<keyword evidence="1" id="KW-1133">Transmembrane helix</keyword>
<organism evidence="3 4">
    <name type="scientific">Planococcus lenghuensis</name>
    <dbReference type="NCBI Taxonomy" id="2213202"/>
    <lineage>
        <taxon>Bacteria</taxon>
        <taxon>Bacillati</taxon>
        <taxon>Bacillota</taxon>
        <taxon>Bacilli</taxon>
        <taxon>Bacillales</taxon>
        <taxon>Caryophanaceae</taxon>
        <taxon>Planococcus</taxon>
    </lineage>
</organism>
<name>A0A1Q2L390_9BACL</name>
<gene>
    <name evidence="3" type="ORF">B0X71_18580</name>
</gene>
<protein>
    <recommendedName>
        <fullName evidence="2">Regulatory protein YycH domain-containing protein</fullName>
    </recommendedName>
</protein>
<dbReference type="RefSeq" id="WP_198038660.1">
    <property type="nucleotide sequence ID" value="NZ_CP019640.1"/>
</dbReference>